<dbReference type="Gene3D" id="1.10.340.30">
    <property type="entry name" value="Hypothetical protein, domain 2"/>
    <property type="match status" value="1"/>
</dbReference>
<name>A0A402CS68_9BACT</name>
<keyword evidence="1" id="KW-0378">Hydrolase</keyword>
<keyword evidence="1" id="KW-0540">Nuclease</keyword>
<proteinExistence type="predicted"/>
<dbReference type="KEGG" id="ccot:CCAX7_003200"/>
<dbReference type="InterPro" id="IPR023170">
    <property type="entry name" value="HhH_base_excis_C"/>
</dbReference>
<sequence>MSVIFTPEQNELQRKALIAHERLCALYGCPVPYFHRLDPMSELVSSLLSHRTKNADSGAAFRELRARFPTWEDVRDAPLEQVEEAIARCTWPEQKAPRVQEILRRVTALRGELNLDFLGDLPAPEARAWLEQLPGVGPKTSAAVLLFSPLHKAVLPVDSHHYRVAVRLGLVSPTVSVGPAHAILASLLPPDWTAQQVYDHHEVYMFHGQRCCYHASPDCGRCPLLDLCPFGQKRMRRAGESVFTEE</sequence>
<dbReference type="PANTHER" id="PTHR47203:SF1">
    <property type="entry name" value="HYPOTHETICAL BASE EXCISION DNA REPAIR PROTEIN (EUROFUNG)"/>
    <property type="match status" value="1"/>
</dbReference>
<dbReference type="Pfam" id="PF00730">
    <property type="entry name" value="HhH-GPD"/>
    <property type="match status" value="1"/>
</dbReference>
<accession>A0A402CS68</accession>
<dbReference type="GO" id="GO:0004519">
    <property type="term" value="F:endonuclease activity"/>
    <property type="evidence" value="ECO:0007669"/>
    <property type="project" value="UniProtKB-KW"/>
</dbReference>
<dbReference type="EMBL" id="AP025739">
    <property type="protein sequence ID" value="BDI28269.1"/>
    <property type="molecule type" value="Genomic_DNA"/>
</dbReference>
<evidence type="ECO:0000313" key="1">
    <source>
        <dbReference type="EMBL" id="BDI28269.1"/>
    </source>
</evidence>
<organism evidence="1 2">
    <name type="scientific">Capsulimonas corticalis</name>
    <dbReference type="NCBI Taxonomy" id="2219043"/>
    <lineage>
        <taxon>Bacteria</taxon>
        <taxon>Bacillati</taxon>
        <taxon>Armatimonadota</taxon>
        <taxon>Armatimonadia</taxon>
        <taxon>Capsulimonadales</taxon>
        <taxon>Capsulimonadaceae</taxon>
        <taxon>Capsulimonas</taxon>
    </lineage>
</organism>
<reference evidence="1 2" key="1">
    <citation type="journal article" date="2019" name="Int. J. Syst. Evol. Microbiol.">
        <title>Capsulimonas corticalis gen. nov., sp. nov., an aerobic capsulated bacterium, of a novel bacterial order, Capsulimonadales ord. nov., of the class Armatimonadia of the phylum Armatimonadetes.</title>
        <authorList>
            <person name="Li J."/>
            <person name="Kudo C."/>
            <person name="Tonouchi A."/>
        </authorList>
    </citation>
    <scope>NUCLEOTIDE SEQUENCE [LARGE SCALE GENOMIC DNA]</scope>
    <source>
        <strain evidence="1 2">AX-7</strain>
    </source>
</reference>
<gene>
    <name evidence="1" type="ORF">CCAX7_003200</name>
</gene>
<dbReference type="RefSeq" id="WP_218025521.1">
    <property type="nucleotide sequence ID" value="NZ_AP025739.1"/>
</dbReference>
<dbReference type="GO" id="GO:0006284">
    <property type="term" value="P:base-excision repair"/>
    <property type="evidence" value="ECO:0007669"/>
    <property type="project" value="InterPro"/>
</dbReference>
<dbReference type="SMART" id="SM00478">
    <property type="entry name" value="ENDO3c"/>
    <property type="match status" value="1"/>
</dbReference>
<protein>
    <submittedName>
        <fullName evidence="1">Endonuclease III</fullName>
    </submittedName>
</protein>
<evidence type="ECO:0000313" key="2">
    <source>
        <dbReference type="Proteomes" id="UP000287394"/>
    </source>
</evidence>
<dbReference type="AlphaFoldDB" id="A0A402CS68"/>
<keyword evidence="1" id="KW-0255">Endonuclease</keyword>
<dbReference type="PIRSF" id="PIRSF001435">
    <property type="entry name" value="Nth"/>
    <property type="match status" value="1"/>
</dbReference>
<dbReference type="SUPFAM" id="SSF48150">
    <property type="entry name" value="DNA-glycosylase"/>
    <property type="match status" value="1"/>
</dbReference>
<dbReference type="PANTHER" id="PTHR47203">
    <property type="match status" value="1"/>
</dbReference>
<dbReference type="InterPro" id="IPR003265">
    <property type="entry name" value="HhH-GPD_domain"/>
</dbReference>
<keyword evidence="2" id="KW-1185">Reference proteome</keyword>
<dbReference type="InterPro" id="IPR011257">
    <property type="entry name" value="DNA_glycosylase"/>
</dbReference>
<dbReference type="Proteomes" id="UP000287394">
    <property type="component" value="Chromosome"/>
</dbReference>
<dbReference type="Gene3D" id="1.10.1670.10">
    <property type="entry name" value="Helix-hairpin-Helix base-excision DNA repair enzymes (C-terminal)"/>
    <property type="match status" value="1"/>
</dbReference>
<dbReference type="CDD" id="cd00056">
    <property type="entry name" value="ENDO3c"/>
    <property type="match status" value="1"/>
</dbReference>